<evidence type="ECO:0000313" key="6">
    <source>
        <dbReference type="Proteomes" id="UP000199495"/>
    </source>
</evidence>
<dbReference type="RefSeq" id="WP_090589701.1">
    <property type="nucleotide sequence ID" value="NZ_FNCS01000001.1"/>
</dbReference>
<comment type="similarity">
    <text evidence="1">Belongs to the bacterial sugar transferase family.</text>
</comment>
<accession>A0A1G7RUZ6</accession>
<reference evidence="5 6" key="1">
    <citation type="submission" date="2016-10" db="EMBL/GenBank/DDBJ databases">
        <authorList>
            <person name="de Groot N.N."/>
        </authorList>
    </citation>
    <scope>NUCLEOTIDE SEQUENCE [LARGE SCALE GENOMIC DNA]</scope>
    <source>
        <strain evidence="5 6">CGMCC 1.10267</strain>
    </source>
</reference>
<dbReference type="AlphaFoldDB" id="A0A1G7RUZ6"/>
<dbReference type="InterPro" id="IPR003362">
    <property type="entry name" value="Bact_transf"/>
</dbReference>
<keyword evidence="6" id="KW-1185">Reference proteome</keyword>
<feature type="transmembrane region" description="Helical" evidence="3">
    <location>
        <begin position="71"/>
        <end position="90"/>
    </location>
</feature>
<evidence type="ECO:0000256" key="1">
    <source>
        <dbReference type="ARBA" id="ARBA00006464"/>
    </source>
</evidence>
<dbReference type="PANTHER" id="PTHR30576">
    <property type="entry name" value="COLANIC BIOSYNTHESIS UDP-GLUCOSE LIPID CARRIER TRANSFERASE"/>
    <property type="match status" value="1"/>
</dbReference>
<name>A0A1G7RUZ6_9HYPH</name>
<dbReference type="PANTHER" id="PTHR30576:SF0">
    <property type="entry name" value="UNDECAPRENYL-PHOSPHATE N-ACETYLGALACTOSAMINYL 1-PHOSPHATE TRANSFERASE-RELATED"/>
    <property type="match status" value="1"/>
</dbReference>
<dbReference type="GO" id="GO:0016780">
    <property type="term" value="F:phosphotransferase activity, for other substituted phosphate groups"/>
    <property type="evidence" value="ECO:0007669"/>
    <property type="project" value="TreeGrafter"/>
</dbReference>
<evidence type="ECO:0000256" key="3">
    <source>
        <dbReference type="SAM" id="Phobius"/>
    </source>
</evidence>
<keyword evidence="3" id="KW-0472">Membrane</keyword>
<dbReference type="GO" id="GO:0000271">
    <property type="term" value="P:polysaccharide biosynthetic process"/>
    <property type="evidence" value="ECO:0007669"/>
    <property type="project" value="UniProtKB-KW"/>
</dbReference>
<protein>
    <submittedName>
        <fullName evidence="5">Sugar transferase involved in LPS biosynthesis (Colanic, teichoic acid)</fullName>
    </submittedName>
</protein>
<proteinExistence type="inferred from homology"/>
<keyword evidence="3" id="KW-1133">Transmembrane helix</keyword>
<evidence type="ECO:0000259" key="4">
    <source>
        <dbReference type="Pfam" id="PF02397"/>
    </source>
</evidence>
<dbReference type="OrthoDB" id="9808602at2"/>
<dbReference type="Proteomes" id="UP000199495">
    <property type="component" value="Unassembled WGS sequence"/>
</dbReference>
<dbReference type="EMBL" id="FNCS01000001">
    <property type="protein sequence ID" value="SDG14504.1"/>
    <property type="molecule type" value="Genomic_DNA"/>
</dbReference>
<feature type="domain" description="Bacterial sugar transferase" evidence="4">
    <location>
        <begin position="64"/>
        <end position="239"/>
    </location>
</feature>
<evidence type="ECO:0000313" key="5">
    <source>
        <dbReference type="EMBL" id="SDG14504.1"/>
    </source>
</evidence>
<dbReference type="Pfam" id="PF02397">
    <property type="entry name" value="Bac_transf"/>
    <property type="match status" value="1"/>
</dbReference>
<evidence type="ECO:0000256" key="2">
    <source>
        <dbReference type="ARBA" id="ARBA00023169"/>
    </source>
</evidence>
<dbReference type="STRING" id="440168.SAMN04487974_101137"/>
<keyword evidence="5" id="KW-0808">Transferase</keyword>
<keyword evidence="2" id="KW-0270">Exopolysaccharide synthesis</keyword>
<organism evidence="5 6">
    <name type="scientific">Pelagibacterium luteolum</name>
    <dbReference type="NCBI Taxonomy" id="440168"/>
    <lineage>
        <taxon>Bacteria</taxon>
        <taxon>Pseudomonadati</taxon>
        <taxon>Pseudomonadota</taxon>
        <taxon>Alphaproteobacteria</taxon>
        <taxon>Hyphomicrobiales</taxon>
        <taxon>Devosiaceae</taxon>
        <taxon>Pelagibacterium</taxon>
    </lineage>
</organism>
<gene>
    <name evidence="5" type="ORF">SAMN04487974_101137</name>
</gene>
<sequence>MVDFLGHDTGEQTLASALLRALNPSLVPRPIGTDNLERTLHSGLVLKRRAGAPLVPARVPGLAKRSLDIGLALWLLATLWPLMLLAGLAVKLSGPGPILFTQIRAGQNGRPFTIYKFRSMRTEAAHQESVTAVGAVLRRTSFDELPQIFNVLRGEMSMVGPRPHVIDMHVAGQRYDDLVPHYAQRLTIRPGISGWAQVNGLRGVVADTDSAQARIDHDLAYLQNISLTLDIKIVWLTVTREILRGTGR</sequence>
<keyword evidence="3" id="KW-0812">Transmembrane</keyword>